<dbReference type="SUPFAM" id="SSF46934">
    <property type="entry name" value="UBA-like"/>
    <property type="match status" value="1"/>
</dbReference>
<evidence type="ECO:0000313" key="5">
    <source>
        <dbReference type="Proteomes" id="UP001147733"/>
    </source>
</evidence>
<organism evidence="4 5">
    <name type="scientific">Penicillium citrinum</name>
    <dbReference type="NCBI Taxonomy" id="5077"/>
    <lineage>
        <taxon>Eukaryota</taxon>
        <taxon>Fungi</taxon>
        <taxon>Dikarya</taxon>
        <taxon>Ascomycota</taxon>
        <taxon>Pezizomycotina</taxon>
        <taxon>Eurotiomycetes</taxon>
        <taxon>Eurotiomycetidae</taxon>
        <taxon>Eurotiales</taxon>
        <taxon>Aspergillaceae</taxon>
        <taxon>Penicillium</taxon>
    </lineage>
</organism>
<dbReference type="AlphaFoldDB" id="A0A9W9TI63"/>
<reference evidence="4" key="2">
    <citation type="journal article" date="2023" name="IMA Fungus">
        <title>Comparative genomic study of the Penicillium genus elucidates a diverse pangenome and 15 lateral gene transfer events.</title>
        <authorList>
            <person name="Petersen C."/>
            <person name="Sorensen T."/>
            <person name="Nielsen M.R."/>
            <person name="Sondergaard T.E."/>
            <person name="Sorensen J.L."/>
            <person name="Fitzpatrick D.A."/>
            <person name="Frisvad J.C."/>
            <person name="Nielsen K.L."/>
        </authorList>
    </citation>
    <scope>NUCLEOTIDE SEQUENCE</scope>
    <source>
        <strain evidence="4">IBT 23319</strain>
    </source>
</reference>
<dbReference type="PANTHER" id="PTHR46535:SF1">
    <property type="entry name" value="NEDD4-BINDING PROTEIN 2"/>
    <property type="match status" value="1"/>
</dbReference>
<dbReference type="PANTHER" id="PTHR46535">
    <property type="entry name" value="NEDD4-BINDING PROTEIN 2"/>
    <property type="match status" value="1"/>
</dbReference>
<evidence type="ECO:0000256" key="1">
    <source>
        <dbReference type="SAM" id="MobiDB-lite"/>
    </source>
</evidence>
<dbReference type="GO" id="GO:0004519">
    <property type="term" value="F:endonuclease activity"/>
    <property type="evidence" value="ECO:0007669"/>
    <property type="project" value="TreeGrafter"/>
</dbReference>
<dbReference type="CDD" id="cd14279">
    <property type="entry name" value="CUE"/>
    <property type="match status" value="1"/>
</dbReference>
<dbReference type="Pfam" id="PF26286">
    <property type="entry name" value="UBA_10"/>
    <property type="match status" value="1"/>
</dbReference>
<protein>
    <recommendedName>
        <fullName evidence="6">Smr domain-containing protein</fullName>
    </recommendedName>
</protein>
<dbReference type="InterPro" id="IPR003892">
    <property type="entry name" value="CUE"/>
</dbReference>
<dbReference type="PROSITE" id="PS50828">
    <property type="entry name" value="SMR"/>
    <property type="match status" value="1"/>
</dbReference>
<comment type="caution">
    <text evidence="4">The sequence shown here is derived from an EMBL/GenBank/DDBJ whole genome shotgun (WGS) entry which is preliminary data.</text>
</comment>
<feature type="compositionally biased region" description="Basic residues" evidence="1">
    <location>
        <begin position="217"/>
        <end position="229"/>
    </location>
</feature>
<sequence>MENDSDSLRAELEEIYCPPLDSALFAAIISDFNLAKTEDVSALRGTLDSLKECAQLQENEIFDPSGTANDGYATEAEIRGILSEAGTSGCSGDSLQTLTDVTSMGSYLLSGETSGCNAQPTVNPNIAYSITADGSLELTGASVDDKVNVLTVMFPGVALLDVEQSLKKSDGDVDKSIDLLLNLSFFNETVATSDDGSISVPKGIDGFSAGNADIGRSKGRNKKRNKKNRLPLAASPRSEAESAPTINKWETGQADIDFICSCIPDLTKGKISATYRSKGMDLRATIKALALENQIDNFEINQDPVVTDHVAELTTVYPTISKTTLVGLLRLTGNKVTPANELAAVLLRQPSQTEISELIKFTPAPLNLDEDEDDSLRVSYSPGEIVYNNTEFENLQATANANFAASAAAHMQAAQAARRSRSNPLYGGASAYYRQVGQQHRERAMNQLAAASNQLVDRQSSNCDLDLHGVTVENAKRIVRERVAAWWDSIGDAKYVRGGGVDIHGGYKIVTGIGRHSRDGTSRLGPAVGKMLISEGWRVCITPGSLIVLGVARR</sequence>
<dbReference type="PROSITE" id="PS51140">
    <property type="entry name" value="CUE"/>
    <property type="match status" value="1"/>
</dbReference>
<dbReference type="Gene3D" id="3.30.1370.110">
    <property type="match status" value="1"/>
</dbReference>
<feature type="compositionally biased region" description="Low complexity" evidence="1">
    <location>
        <begin position="233"/>
        <end position="244"/>
    </location>
</feature>
<evidence type="ECO:0000259" key="3">
    <source>
        <dbReference type="PROSITE" id="PS51140"/>
    </source>
</evidence>
<dbReference type="OrthoDB" id="443981at2759"/>
<dbReference type="InterPro" id="IPR002625">
    <property type="entry name" value="Smr_dom"/>
</dbReference>
<dbReference type="GO" id="GO:0005634">
    <property type="term" value="C:nucleus"/>
    <property type="evidence" value="ECO:0007669"/>
    <property type="project" value="TreeGrafter"/>
</dbReference>
<evidence type="ECO:0000259" key="2">
    <source>
        <dbReference type="PROSITE" id="PS50828"/>
    </source>
</evidence>
<evidence type="ECO:0008006" key="6">
    <source>
        <dbReference type="Google" id="ProtNLM"/>
    </source>
</evidence>
<gene>
    <name evidence="4" type="ORF">N7469_008440</name>
</gene>
<dbReference type="RefSeq" id="XP_056497123.1">
    <property type="nucleotide sequence ID" value="XM_056647358.1"/>
</dbReference>
<dbReference type="InterPro" id="IPR058864">
    <property type="entry name" value="UBA_10"/>
</dbReference>
<dbReference type="EMBL" id="JAPQKT010000008">
    <property type="protein sequence ID" value="KAJ5222200.1"/>
    <property type="molecule type" value="Genomic_DNA"/>
</dbReference>
<accession>A0A9W9TI63</accession>
<dbReference type="InterPro" id="IPR009060">
    <property type="entry name" value="UBA-like_sf"/>
</dbReference>
<dbReference type="SMART" id="SM00463">
    <property type="entry name" value="SMR"/>
    <property type="match status" value="1"/>
</dbReference>
<dbReference type="InterPro" id="IPR052772">
    <property type="entry name" value="Endo/PolyKinase_Domain-Protein"/>
</dbReference>
<feature type="region of interest" description="Disordered" evidence="1">
    <location>
        <begin position="211"/>
        <end position="244"/>
    </location>
</feature>
<keyword evidence="5" id="KW-1185">Reference proteome</keyword>
<dbReference type="Proteomes" id="UP001147733">
    <property type="component" value="Unassembled WGS sequence"/>
</dbReference>
<dbReference type="GO" id="GO:0043130">
    <property type="term" value="F:ubiquitin binding"/>
    <property type="evidence" value="ECO:0007669"/>
    <property type="project" value="InterPro"/>
</dbReference>
<evidence type="ECO:0000313" key="4">
    <source>
        <dbReference type="EMBL" id="KAJ5222200.1"/>
    </source>
</evidence>
<reference evidence="4" key="1">
    <citation type="submission" date="2022-11" db="EMBL/GenBank/DDBJ databases">
        <authorList>
            <person name="Petersen C."/>
        </authorList>
    </citation>
    <scope>NUCLEOTIDE SEQUENCE</scope>
    <source>
        <strain evidence="4">IBT 23319</strain>
    </source>
</reference>
<proteinExistence type="predicted"/>
<dbReference type="GeneID" id="81386525"/>
<name>A0A9W9TI63_PENCI</name>
<feature type="domain" description="Smr" evidence="2">
    <location>
        <begin position="465"/>
        <end position="551"/>
    </location>
</feature>
<dbReference type="SUPFAM" id="SSF160443">
    <property type="entry name" value="SMR domain-like"/>
    <property type="match status" value="1"/>
</dbReference>
<feature type="domain" description="CUE" evidence="3">
    <location>
        <begin position="142"/>
        <end position="185"/>
    </location>
</feature>
<dbReference type="InterPro" id="IPR036063">
    <property type="entry name" value="Smr_dom_sf"/>
</dbReference>